<sequence length="179" mass="18994">MLSDLTMTIIAADRPGLVQLVAERVESHGGNWLESRMCRLGGQFAGIVRVAVPSEQEAALTRALAQLESQGLRIVVHTENAAPARAPRPALATIEIVGHDRPGIVRQISGVLAAYGVNVEELSSECVNAPMDGAQLFQAKAIVMLPASVTLATVRAELEKIAADLMVDIQVRAPDQGAR</sequence>
<accession>A0A1J5T2A7</accession>
<dbReference type="GO" id="GO:0006355">
    <property type="term" value="P:regulation of DNA-templated transcription"/>
    <property type="evidence" value="ECO:0007669"/>
    <property type="project" value="InterPro"/>
</dbReference>
<dbReference type="Pfam" id="PF01842">
    <property type="entry name" value="ACT"/>
    <property type="match status" value="1"/>
</dbReference>
<organism evidence="2">
    <name type="scientific">mine drainage metagenome</name>
    <dbReference type="NCBI Taxonomy" id="410659"/>
    <lineage>
        <taxon>unclassified sequences</taxon>
        <taxon>metagenomes</taxon>
        <taxon>ecological metagenomes</taxon>
    </lineage>
</organism>
<dbReference type="EMBL" id="MLJW01000010">
    <property type="protein sequence ID" value="OIR15009.1"/>
    <property type="molecule type" value="Genomic_DNA"/>
</dbReference>
<name>A0A1J5T2A7_9ZZZZ</name>
<dbReference type="InterPro" id="IPR002912">
    <property type="entry name" value="ACT_dom"/>
</dbReference>
<dbReference type="InterPro" id="IPR016867">
    <property type="entry name" value="GcvR"/>
</dbReference>
<dbReference type="CDD" id="cd04869">
    <property type="entry name" value="ACT_GcvR_2"/>
    <property type="match status" value="1"/>
</dbReference>
<feature type="domain" description="ACT" evidence="1">
    <location>
        <begin position="93"/>
        <end position="174"/>
    </location>
</feature>
<dbReference type="Gene3D" id="3.30.70.260">
    <property type="match status" value="2"/>
</dbReference>
<dbReference type="PANTHER" id="PTHR34875:SF6">
    <property type="entry name" value="UPF0237 PROTEIN MJ1558"/>
    <property type="match status" value="1"/>
</dbReference>
<dbReference type="InterPro" id="IPR050990">
    <property type="entry name" value="UPF0237/GcvR_regulator"/>
</dbReference>
<comment type="caution">
    <text evidence="2">The sequence shown here is derived from an EMBL/GenBank/DDBJ whole genome shotgun (WGS) entry which is preliminary data.</text>
</comment>
<dbReference type="Pfam" id="PF13740">
    <property type="entry name" value="ACT_6"/>
    <property type="match status" value="1"/>
</dbReference>
<proteinExistence type="predicted"/>
<dbReference type="AlphaFoldDB" id="A0A1J5T2A7"/>
<reference evidence="2" key="1">
    <citation type="submission" date="2016-10" db="EMBL/GenBank/DDBJ databases">
        <title>Sequence of Gallionella enrichment culture.</title>
        <authorList>
            <person name="Poehlein A."/>
            <person name="Muehling M."/>
            <person name="Daniel R."/>
        </authorList>
    </citation>
    <scope>NUCLEOTIDE SEQUENCE</scope>
</reference>
<evidence type="ECO:0000313" key="2">
    <source>
        <dbReference type="EMBL" id="OIR15009.1"/>
    </source>
</evidence>
<dbReference type="PIRSF" id="PIRSF028103">
    <property type="entry name" value="GcvR"/>
    <property type="match status" value="1"/>
</dbReference>
<dbReference type="InterPro" id="IPR045865">
    <property type="entry name" value="ACT-like_dom_sf"/>
</dbReference>
<protein>
    <submittedName>
        <fullName evidence="2">Glycine cleavage system transcriptional repressor</fullName>
    </submittedName>
</protein>
<dbReference type="PANTHER" id="PTHR34875">
    <property type="entry name" value="UPF0237 PROTEIN MJ1558"/>
    <property type="match status" value="1"/>
</dbReference>
<gene>
    <name evidence="2" type="primary">gcvR</name>
    <name evidence="2" type="ORF">GALL_41270</name>
</gene>
<evidence type="ECO:0000259" key="1">
    <source>
        <dbReference type="PROSITE" id="PS51671"/>
    </source>
</evidence>
<dbReference type="PROSITE" id="PS51671">
    <property type="entry name" value="ACT"/>
    <property type="match status" value="1"/>
</dbReference>
<dbReference type="SUPFAM" id="SSF55021">
    <property type="entry name" value="ACT-like"/>
    <property type="match status" value="2"/>
</dbReference>